<dbReference type="AlphaFoldDB" id="A0A540NAR9"/>
<reference evidence="1 2" key="1">
    <citation type="journal article" date="2019" name="G3 (Bethesda)">
        <title>Sequencing of a Wild Apple (Malus baccata) Genome Unravels the Differences Between Cultivated and Wild Apple Species Regarding Disease Resistance and Cold Tolerance.</title>
        <authorList>
            <person name="Chen X."/>
        </authorList>
    </citation>
    <scope>NUCLEOTIDE SEQUENCE [LARGE SCALE GENOMIC DNA]</scope>
    <source>
        <strain evidence="2">cv. Shandingzi</strain>
        <tissue evidence="1">Leaves</tissue>
    </source>
</reference>
<evidence type="ECO:0000313" key="1">
    <source>
        <dbReference type="EMBL" id="TQE08124.1"/>
    </source>
</evidence>
<comment type="caution">
    <text evidence="1">The sequence shown here is derived from an EMBL/GenBank/DDBJ whole genome shotgun (WGS) entry which is preliminary data.</text>
</comment>
<protein>
    <submittedName>
        <fullName evidence="1">Uncharacterized protein</fullName>
    </submittedName>
</protein>
<gene>
    <name evidence="1" type="ORF">C1H46_006250</name>
</gene>
<keyword evidence="2" id="KW-1185">Reference proteome</keyword>
<proteinExistence type="predicted"/>
<accession>A0A540NAR9</accession>
<sequence length="231" mass="25073">MVNPHHPHPNPTQTQTHCNNNTTTFNLRSPNVAIDSEEYQAFLKTKLDLTYATAALSRPWKKKKKLKTILATHFLSYMRDPLLNELDVSSFSLFSNPSCTARVEDGVTTTTFGGGGGHHVLNLGHHNHQSGGVVVDGDPIKRLCNIFSQMLQISPSAKVAMLPCDSSVIGGTMSSSPRRIKTSPDSATMVASNMIINRNSSSAAKGCLLGNTRMQISSPRNPGIKRMVVAM</sequence>
<name>A0A540NAR9_MALBA</name>
<evidence type="ECO:0000313" key="2">
    <source>
        <dbReference type="Proteomes" id="UP000315295"/>
    </source>
</evidence>
<dbReference type="STRING" id="106549.A0A540NAR9"/>
<dbReference type="Proteomes" id="UP000315295">
    <property type="component" value="Unassembled WGS sequence"/>
</dbReference>
<dbReference type="EMBL" id="VIEB01000075">
    <property type="protein sequence ID" value="TQE08124.1"/>
    <property type="molecule type" value="Genomic_DNA"/>
</dbReference>
<organism evidence="1 2">
    <name type="scientific">Malus baccata</name>
    <name type="common">Siberian crab apple</name>
    <name type="synonym">Pyrus baccata</name>
    <dbReference type="NCBI Taxonomy" id="106549"/>
    <lineage>
        <taxon>Eukaryota</taxon>
        <taxon>Viridiplantae</taxon>
        <taxon>Streptophyta</taxon>
        <taxon>Embryophyta</taxon>
        <taxon>Tracheophyta</taxon>
        <taxon>Spermatophyta</taxon>
        <taxon>Magnoliopsida</taxon>
        <taxon>eudicotyledons</taxon>
        <taxon>Gunneridae</taxon>
        <taxon>Pentapetalae</taxon>
        <taxon>rosids</taxon>
        <taxon>fabids</taxon>
        <taxon>Rosales</taxon>
        <taxon>Rosaceae</taxon>
        <taxon>Amygdaloideae</taxon>
        <taxon>Maleae</taxon>
        <taxon>Malus</taxon>
    </lineage>
</organism>